<dbReference type="EMBL" id="MU001494">
    <property type="protein sequence ID" value="KAF2449655.1"/>
    <property type="molecule type" value="Genomic_DNA"/>
</dbReference>
<organism evidence="1 2">
    <name type="scientific">Karstenula rhodostoma CBS 690.94</name>
    <dbReference type="NCBI Taxonomy" id="1392251"/>
    <lineage>
        <taxon>Eukaryota</taxon>
        <taxon>Fungi</taxon>
        <taxon>Dikarya</taxon>
        <taxon>Ascomycota</taxon>
        <taxon>Pezizomycotina</taxon>
        <taxon>Dothideomycetes</taxon>
        <taxon>Pleosporomycetidae</taxon>
        <taxon>Pleosporales</taxon>
        <taxon>Massarineae</taxon>
        <taxon>Didymosphaeriaceae</taxon>
        <taxon>Karstenula</taxon>
    </lineage>
</organism>
<reference evidence="1" key="1">
    <citation type="journal article" date="2020" name="Stud. Mycol.">
        <title>101 Dothideomycetes genomes: a test case for predicting lifestyles and emergence of pathogens.</title>
        <authorList>
            <person name="Haridas S."/>
            <person name="Albert R."/>
            <person name="Binder M."/>
            <person name="Bloem J."/>
            <person name="Labutti K."/>
            <person name="Salamov A."/>
            <person name="Andreopoulos B."/>
            <person name="Baker S."/>
            <person name="Barry K."/>
            <person name="Bills G."/>
            <person name="Bluhm B."/>
            <person name="Cannon C."/>
            <person name="Castanera R."/>
            <person name="Culley D."/>
            <person name="Daum C."/>
            <person name="Ezra D."/>
            <person name="Gonzalez J."/>
            <person name="Henrissat B."/>
            <person name="Kuo A."/>
            <person name="Liang C."/>
            <person name="Lipzen A."/>
            <person name="Lutzoni F."/>
            <person name="Magnuson J."/>
            <person name="Mondo S."/>
            <person name="Nolan M."/>
            <person name="Ohm R."/>
            <person name="Pangilinan J."/>
            <person name="Park H.-J."/>
            <person name="Ramirez L."/>
            <person name="Alfaro M."/>
            <person name="Sun H."/>
            <person name="Tritt A."/>
            <person name="Yoshinaga Y."/>
            <person name="Zwiers L.-H."/>
            <person name="Turgeon B."/>
            <person name="Goodwin S."/>
            <person name="Spatafora J."/>
            <person name="Crous P."/>
            <person name="Grigoriev I."/>
        </authorList>
    </citation>
    <scope>NUCLEOTIDE SEQUENCE</scope>
    <source>
        <strain evidence="1">CBS 690.94</strain>
    </source>
</reference>
<comment type="caution">
    <text evidence="1">The sequence shown here is derived from an EMBL/GenBank/DDBJ whole genome shotgun (WGS) entry which is preliminary data.</text>
</comment>
<keyword evidence="2" id="KW-1185">Reference proteome</keyword>
<dbReference type="OrthoDB" id="3754547at2759"/>
<proteinExistence type="predicted"/>
<name>A0A9P4PSW8_9PLEO</name>
<protein>
    <submittedName>
        <fullName evidence="1">Uncharacterized protein</fullName>
    </submittedName>
</protein>
<accession>A0A9P4PSW8</accession>
<sequence>MSVGTRWRRFWQSDKANAAEDLEQWMQSTTQDDIRLLFLKCFTEGNNLWPPIVGSVELHYFQTAASRLEVALSGQIRMSSIICHLEQVHTSKIGAIQSAASLIKALITAHAHFPFSAPVELTEKSFCRAILLLTNRSQELFKQAEGGTIGGVESDYIRKRPDEKRLTFIHSALLIEPAGVSTSDSGIPTQDDVLDVLCRVQYPAAVRGKHRVQRRPVSEFLPLAERLEPSPEGKREYEVPGSQLALLRDLIAAFPPRWTESPVELEHAEQDSLTAEQFVLWATKVQLLDSLNQLFGVFLRPLVAQH</sequence>
<dbReference type="AlphaFoldDB" id="A0A9P4PSW8"/>
<evidence type="ECO:0000313" key="1">
    <source>
        <dbReference type="EMBL" id="KAF2449655.1"/>
    </source>
</evidence>
<gene>
    <name evidence="1" type="ORF">P171DRAFT_197283</name>
</gene>
<evidence type="ECO:0000313" key="2">
    <source>
        <dbReference type="Proteomes" id="UP000799764"/>
    </source>
</evidence>
<dbReference type="Proteomes" id="UP000799764">
    <property type="component" value="Unassembled WGS sequence"/>
</dbReference>